<dbReference type="EMBL" id="MDEH01000006">
    <property type="protein sequence ID" value="PPU72266.1"/>
    <property type="molecule type" value="Genomic_DNA"/>
</dbReference>
<organism evidence="2 3">
    <name type="scientific">Xanthomonas melonis</name>
    <dbReference type="NCBI Taxonomy" id="56456"/>
    <lineage>
        <taxon>Bacteria</taxon>
        <taxon>Pseudomonadati</taxon>
        <taxon>Pseudomonadota</taxon>
        <taxon>Gammaproteobacteria</taxon>
        <taxon>Lysobacterales</taxon>
        <taxon>Lysobacteraceae</taxon>
        <taxon>Xanthomonas</taxon>
    </lineage>
</organism>
<dbReference type="OrthoDB" id="6007569at2"/>
<evidence type="ECO:0000256" key="1">
    <source>
        <dbReference type="SAM" id="MobiDB-lite"/>
    </source>
</evidence>
<comment type="caution">
    <text evidence="2">The sequence shown here is derived from an EMBL/GenBank/DDBJ whole genome shotgun (WGS) entry which is preliminary data.</text>
</comment>
<evidence type="ECO:0000313" key="3">
    <source>
        <dbReference type="Proteomes" id="UP000239865"/>
    </source>
</evidence>
<evidence type="ECO:0000313" key="2">
    <source>
        <dbReference type="EMBL" id="PPU72266.1"/>
    </source>
</evidence>
<proteinExistence type="predicted"/>
<protein>
    <submittedName>
        <fullName evidence="2">Uncharacterized protein</fullName>
    </submittedName>
</protein>
<sequence length="129" mass="13583">MLEMAIYRAPRAPHPAGRKTISLVARQHMDEALRLLNGDTPGLTGEDALAERERLRREDAARDAVQSELPLPCAPSPREATKRARGQGGALNLNEGATCSAPGDGSSWPTPDAGNSDPVPLVDSAAGSY</sequence>
<feature type="region of interest" description="Disordered" evidence="1">
    <location>
        <begin position="60"/>
        <end position="129"/>
    </location>
</feature>
<reference evidence="2 3" key="1">
    <citation type="submission" date="2016-08" db="EMBL/GenBank/DDBJ databases">
        <authorList>
            <person name="Seilhamer J.J."/>
        </authorList>
    </citation>
    <scope>NUCLEOTIDE SEQUENCE [LARGE SCALE GENOMIC DNA]</scope>
    <source>
        <strain evidence="2 3">CFBP4644</strain>
    </source>
</reference>
<name>A0A2S7DEM9_9XANT</name>
<accession>A0A2S7DEM9</accession>
<dbReference type="Proteomes" id="UP000239865">
    <property type="component" value="Unassembled WGS sequence"/>
</dbReference>
<dbReference type="AlphaFoldDB" id="A0A2S7DEM9"/>
<gene>
    <name evidence="2" type="ORF">XmelCFBP4644_12355</name>
</gene>